<proteinExistence type="inferred from homology"/>
<dbReference type="PANTHER" id="PTHR30201">
    <property type="entry name" value="TRIPHOSPHORIBOSYL-DEPHOSPHO-COA SYNTHASE"/>
    <property type="match status" value="1"/>
</dbReference>
<dbReference type="GO" id="GO:0046917">
    <property type="term" value="F:triphosphoribosyl-dephospho-CoA synthase activity"/>
    <property type="evidence" value="ECO:0007669"/>
    <property type="project" value="UniProtKB-EC"/>
</dbReference>
<protein>
    <recommendedName>
        <fullName evidence="4">2-(5''-triphosphoribosyl)-3'-dephosphocoenzyme-A synthase</fullName>
        <ecNumber evidence="3">2.4.2.52</ecNumber>
    </recommendedName>
</protein>
<evidence type="ECO:0000256" key="6">
    <source>
        <dbReference type="ARBA" id="ARBA00022741"/>
    </source>
</evidence>
<dbReference type="InterPro" id="IPR002736">
    <property type="entry name" value="CitG"/>
</dbReference>
<dbReference type="RefSeq" id="WP_142445288.1">
    <property type="nucleotide sequence ID" value="NZ_CABGGO010000012.1"/>
</dbReference>
<comment type="similarity">
    <text evidence="2">Belongs to the CitG/MdcB family.</text>
</comment>
<evidence type="ECO:0000313" key="8">
    <source>
        <dbReference type="EMBL" id="VUS50836.1"/>
    </source>
</evidence>
<keyword evidence="6" id="KW-0547">Nucleotide-binding</keyword>
<keyword evidence="5" id="KW-0808">Transferase</keyword>
<evidence type="ECO:0000256" key="2">
    <source>
        <dbReference type="ARBA" id="ARBA00006812"/>
    </source>
</evidence>
<evidence type="ECO:0000256" key="4">
    <source>
        <dbReference type="ARBA" id="ARBA00020625"/>
    </source>
</evidence>
<reference evidence="8 9" key="1">
    <citation type="submission" date="2019-07" db="EMBL/GenBank/DDBJ databases">
        <authorList>
            <person name="Brisse S."/>
            <person name="Rodrigues C."/>
            <person name="Thorpe H."/>
        </authorList>
    </citation>
    <scope>NUCLEOTIDE SEQUENCE [LARGE SCALE GENOMIC DNA]</scope>
    <source>
        <strain evidence="8">SB6410</strain>
    </source>
</reference>
<organism evidence="8 9">
    <name type="scientific">Klebsiella pasteurii</name>
    <dbReference type="NCBI Taxonomy" id="2587529"/>
    <lineage>
        <taxon>Bacteria</taxon>
        <taxon>Pseudomonadati</taxon>
        <taxon>Pseudomonadota</taxon>
        <taxon>Gammaproteobacteria</taxon>
        <taxon>Enterobacterales</taxon>
        <taxon>Enterobacteriaceae</taxon>
        <taxon>Klebsiella/Raoultella group</taxon>
        <taxon>Klebsiella</taxon>
    </lineage>
</organism>
<gene>
    <name evidence="8" type="primary">citG_3</name>
    <name evidence="8" type="ORF">SB6410_01853</name>
</gene>
<sequence>MNETIALRPGCRASTSTKDVVVDDMLASLNELEQLQPALNLLAHPSIAQGSHDFFVQCYDVGVRHAQAGAFETVPTLPGSLSHERQRYALLCAAAGRLDALGQALTHNRLCDLAGQFCAGMADVDSEIRSGFYTVRSIPLPVYRRLQRDNHSHGICLQQALLHLLAWKSDSPWARQQAQRLLWQGGVLGDKGEFALITLDDELRERQFAWPGLRSLLAVTGFLAKFPAGPLFAD</sequence>
<dbReference type="GO" id="GO:0051191">
    <property type="term" value="P:prosthetic group biosynthetic process"/>
    <property type="evidence" value="ECO:0007669"/>
    <property type="project" value="TreeGrafter"/>
</dbReference>
<evidence type="ECO:0000256" key="5">
    <source>
        <dbReference type="ARBA" id="ARBA00022679"/>
    </source>
</evidence>
<dbReference type="PANTHER" id="PTHR30201:SF2">
    <property type="entry name" value="2-(5''-TRIPHOSPHORIBOSYL)-3'-DEPHOSPHOCOENZYME-A SYNTHASE"/>
    <property type="match status" value="1"/>
</dbReference>
<dbReference type="EC" id="2.4.2.52" evidence="3"/>
<dbReference type="EMBL" id="CABGGO010000012">
    <property type="protein sequence ID" value="VUS50836.1"/>
    <property type="molecule type" value="Genomic_DNA"/>
</dbReference>
<name>A0A9Q9SAV3_9ENTR</name>
<comment type="catalytic activity">
    <reaction evidence="1">
        <text>3'-dephospho-CoA + ATP = 2'-(5''-triphospho-alpha-D-ribosyl)-3'-dephospho-CoA + adenine</text>
        <dbReference type="Rhea" id="RHEA:15117"/>
        <dbReference type="ChEBI" id="CHEBI:16708"/>
        <dbReference type="ChEBI" id="CHEBI:30616"/>
        <dbReference type="ChEBI" id="CHEBI:57328"/>
        <dbReference type="ChEBI" id="CHEBI:61378"/>
        <dbReference type="EC" id="2.4.2.52"/>
    </reaction>
</comment>
<dbReference type="GO" id="GO:0005524">
    <property type="term" value="F:ATP binding"/>
    <property type="evidence" value="ECO:0007669"/>
    <property type="project" value="UniProtKB-KW"/>
</dbReference>
<comment type="caution">
    <text evidence="8">The sequence shown here is derived from an EMBL/GenBank/DDBJ whole genome shotgun (WGS) entry which is preliminary data.</text>
</comment>
<evidence type="ECO:0000256" key="7">
    <source>
        <dbReference type="ARBA" id="ARBA00022840"/>
    </source>
</evidence>
<dbReference type="AlphaFoldDB" id="A0A9Q9SAV3"/>
<keyword evidence="7" id="KW-0067">ATP-binding</keyword>
<evidence type="ECO:0000256" key="1">
    <source>
        <dbReference type="ARBA" id="ARBA00001210"/>
    </source>
</evidence>
<dbReference type="Proteomes" id="UP000318567">
    <property type="component" value="Unassembled WGS sequence"/>
</dbReference>
<evidence type="ECO:0000256" key="3">
    <source>
        <dbReference type="ARBA" id="ARBA00012074"/>
    </source>
</evidence>
<accession>A0A9Q9SAV3</accession>
<evidence type="ECO:0000313" key="9">
    <source>
        <dbReference type="Proteomes" id="UP000318567"/>
    </source>
</evidence>